<dbReference type="GO" id="GO:0006355">
    <property type="term" value="P:regulation of DNA-templated transcription"/>
    <property type="evidence" value="ECO:0007669"/>
    <property type="project" value="InterPro"/>
</dbReference>
<dbReference type="InterPro" id="IPR004606">
    <property type="entry name" value="Mop_domain"/>
</dbReference>
<dbReference type="PROSITE" id="PS51866">
    <property type="entry name" value="MOP"/>
    <property type="match status" value="1"/>
</dbReference>
<accession>A0A930VRF0</accession>
<dbReference type="Gene3D" id="1.10.1660.10">
    <property type="match status" value="1"/>
</dbReference>
<dbReference type="Gene3D" id="2.40.50.100">
    <property type="match status" value="1"/>
</dbReference>
<dbReference type="RefSeq" id="WP_194696720.1">
    <property type="nucleotide sequence ID" value="NZ_JADKPO010000015.1"/>
</dbReference>
<dbReference type="InterPro" id="IPR005116">
    <property type="entry name" value="Transp-assoc_OB_typ1"/>
</dbReference>
<dbReference type="InterPro" id="IPR009061">
    <property type="entry name" value="DNA-bd_dom_put_sf"/>
</dbReference>
<feature type="domain" description="HTH merR-type" evidence="3">
    <location>
        <begin position="4"/>
        <end position="28"/>
    </location>
</feature>
<proteinExistence type="predicted"/>
<dbReference type="GO" id="GO:0015689">
    <property type="term" value="P:molybdate ion transport"/>
    <property type="evidence" value="ECO:0007669"/>
    <property type="project" value="InterPro"/>
</dbReference>
<evidence type="ECO:0000256" key="2">
    <source>
        <dbReference type="PROSITE-ProRule" id="PRU01213"/>
    </source>
</evidence>
<gene>
    <name evidence="5" type="ORF">ISU10_12405</name>
</gene>
<evidence type="ECO:0000256" key="1">
    <source>
        <dbReference type="ARBA" id="ARBA00022505"/>
    </source>
</evidence>
<evidence type="ECO:0000259" key="3">
    <source>
        <dbReference type="PROSITE" id="PS50937"/>
    </source>
</evidence>
<dbReference type="EMBL" id="JADKPO010000015">
    <property type="protein sequence ID" value="MBF4768565.1"/>
    <property type="molecule type" value="Genomic_DNA"/>
</dbReference>
<protein>
    <submittedName>
        <fullName evidence="5">TOBE domain-containing protein</fullName>
    </submittedName>
</protein>
<feature type="domain" description="Mop" evidence="4">
    <location>
        <begin position="59"/>
        <end position="124"/>
    </location>
</feature>
<evidence type="ECO:0000313" key="6">
    <source>
        <dbReference type="Proteomes" id="UP000660668"/>
    </source>
</evidence>
<dbReference type="AlphaFoldDB" id="A0A930VRF0"/>
<sequence>MADYLRIGEVAQAVGVSVDTLRRWEASGTVEFERRGGQRVLRADKLAALTASASGPERTSSARNRFHGIVVGITRDRVMAQVEMVCGEFRVVSLMSREAADELGLEVGKPATAVIKSTNVIVEVSD</sequence>
<keyword evidence="1 2" id="KW-0500">Molybdenum</keyword>
<dbReference type="Pfam" id="PF00376">
    <property type="entry name" value="MerR"/>
    <property type="match status" value="1"/>
</dbReference>
<dbReference type="GO" id="GO:0003677">
    <property type="term" value="F:DNA binding"/>
    <property type="evidence" value="ECO:0007669"/>
    <property type="project" value="InterPro"/>
</dbReference>
<dbReference type="Pfam" id="PF03459">
    <property type="entry name" value="TOBE"/>
    <property type="match status" value="1"/>
</dbReference>
<dbReference type="NCBIfam" id="TIGR00638">
    <property type="entry name" value="Mop"/>
    <property type="match status" value="1"/>
</dbReference>
<dbReference type="SUPFAM" id="SSF50331">
    <property type="entry name" value="MOP-like"/>
    <property type="match status" value="1"/>
</dbReference>
<keyword evidence="6" id="KW-1185">Reference proteome</keyword>
<evidence type="ECO:0000313" key="5">
    <source>
        <dbReference type="EMBL" id="MBF4768565.1"/>
    </source>
</evidence>
<dbReference type="PROSITE" id="PS50937">
    <property type="entry name" value="HTH_MERR_2"/>
    <property type="match status" value="1"/>
</dbReference>
<dbReference type="Proteomes" id="UP000660668">
    <property type="component" value="Unassembled WGS sequence"/>
</dbReference>
<reference evidence="5" key="1">
    <citation type="submission" date="2020-11" db="EMBL/GenBank/DDBJ databases">
        <title>Nocardioides cynanchi sp. nov., isolated from soil of rhizosphere of Cynanchum wilfordii.</title>
        <authorList>
            <person name="Lee J.-S."/>
            <person name="Suh M.K."/>
            <person name="Kim J.-S."/>
        </authorList>
    </citation>
    <scope>NUCLEOTIDE SEQUENCE</scope>
    <source>
        <strain evidence="5">KCTC 19276</strain>
    </source>
</reference>
<organism evidence="5 6">
    <name type="scientific">Nocardioides agariphilus</name>
    <dbReference type="NCBI Taxonomy" id="433664"/>
    <lineage>
        <taxon>Bacteria</taxon>
        <taxon>Bacillati</taxon>
        <taxon>Actinomycetota</taxon>
        <taxon>Actinomycetes</taxon>
        <taxon>Propionibacteriales</taxon>
        <taxon>Nocardioidaceae</taxon>
        <taxon>Nocardioides</taxon>
    </lineage>
</organism>
<name>A0A930VRF0_9ACTN</name>
<evidence type="ECO:0000259" key="4">
    <source>
        <dbReference type="PROSITE" id="PS51866"/>
    </source>
</evidence>
<dbReference type="SUPFAM" id="SSF46955">
    <property type="entry name" value="Putative DNA-binding domain"/>
    <property type="match status" value="1"/>
</dbReference>
<dbReference type="InterPro" id="IPR000551">
    <property type="entry name" value="MerR-type_HTH_dom"/>
</dbReference>
<comment type="caution">
    <text evidence="5">The sequence shown here is derived from an EMBL/GenBank/DDBJ whole genome shotgun (WGS) entry which is preliminary data.</text>
</comment>
<dbReference type="InterPro" id="IPR008995">
    <property type="entry name" value="Mo/tungstate-bd_C_term_dom"/>
</dbReference>